<protein>
    <submittedName>
        <fullName evidence="2">Uncharacterized protein</fullName>
    </submittedName>
</protein>
<name>A0A7R8WG38_9CRUS</name>
<accession>A0A7R8WG38</accession>
<organism evidence="2">
    <name type="scientific">Cyprideis torosa</name>
    <dbReference type="NCBI Taxonomy" id="163714"/>
    <lineage>
        <taxon>Eukaryota</taxon>
        <taxon>Metazoa</taxon>
        <taxon>Ecdysozoa</taxon>
        <taxon>Arthropoda</taxon>
        <taxon>Crustacea</taxon>
        <taxon>Oligostraca</taxon>
        <taxon>Ostracoda</taxon>
        <taxon>Podocopa</taxon>
        <taxon>Podocopida</taxon>
        <taxon>Cytherocopina</taxon>
        <taxon>Cytheroidea</taxon>
        <taxon>Cytherideidae</taxon>
        <taxon>Cyprideis</taxon>
    </lineage>
</organism>
<feature type="compositionally biased region" description="Basic and acidic residues" evidence="1">
    <location>
        <begin position="59"/>
        <end position="68"/>
    </location>
</feature>
<evidence type="ECO:0000256" key="1">
    <source>
        <dbReference type="SAM" id="MobiDB-lite"/>
    </source>
</evidence>
<sequence length="77" mass="8205">MADVSHAHSKPATKDKFKQKEDGDSIEESHGKKKACDKKPANGAGKSATASGDKKHGRKAEEKHEPPKKAGTRGKAK</sequence>
<feature type="compositionally biased region" description="Basic and acidic residues" evidence="1">
    <location>
        <begin position="12"/>
        <end position="30"/>
    </location>
</feature>
<evidence type="ECO:0000313" key="2">
    <source>
        <dbReference type="EMBL" id="CAD7230317.1"/>
    </source>
</evidence>
<gene>
    <name evidence="2" type="ORF">CTOB1V02_LOCUS8178</name>
</gene>
<proteinExistence type="predicted"/>
<feature type="region of interest" description="Disordered" evidence="1">
    <location>
        <begin position="1"/>
        <end position="77"/>
    </location>
</feature>
<dbReference type="AlphaFoldDB" id="A0A7R8WG38"/>
<reference evidence="2" key="1">
    <citation type="submission" date="2020-11" db="EMBL/GenBank/DDBJ databases">
        <authorList>
            <person name="Tran Van P."/>
        </authorList>
    </citation>
    <scope>NUCLEOTIDE SEQUENCE</scope>
</reference>
<dbReference type="EMBL" id="OB662608">
    <property type="protein sequence ID" value="CAD7230317.1"/>
    <property type="molecule type" value="Genomic_DNA"/>
</dbReference>